<dbReference type="Proteomes" id="UP000887013">
    <property type="component" value="Unassembled WGS sequence"/>
</dbReference>
<evidence type="ECO:0000256" key="1">
    <source>
        <dbReference type="SAM" id="MobiDB-lite"/>
    </source>
</evidence>
<proteinExistence type="predicted"/>
<protein>
    <submittedName>
        <fullName evidence="2">Putative RNA-directed DNA polymerase from transposon X-element</fullName>
    </submittedName>
</protein>
<gene>
    <name evidence="2" type="primary">X-elementORF2_479</name>
    <name evidence="2" type="ORF">NPIL_304921</name>
</gene>
<organism evidence="2 3">
    <name type="scientific">Nephila pilipes</name>
    <name type="common">Giant wood spider</name>
    <name type="synonym">Nephila maculata</name>
    <dbReference type="NCBI Taxonomy" id="299642"/>
    <lineage>
        <taxon>Eukaryota</taxon>
        <taxon>Metazoa</taxon>
        <taxon>Ecdysozoa</taxon>
        <taxon>Arthropoda</taxon>
        <taxon>Chelicerata</taxon>
        <taxon>Arachnida</taxon>
        <taxon>Araneae</taxon>
        <taxon>Araneomorphae</taxon>
        <taxon>Entelegynae</taxon>
        <taxon>Araneoidea</taxon>
        <taxon>Nephilidae</taxon>
        <taxon>Nephila</taxon>
    </lineage>
</organism>
<comment type="caution">
    <text evidence="2">The sequence shown here is derived from an EMBL/GenBank/DDBJ whole genome shotgun (WGS) entry which is preliminary data.</text>
</comment>
<dbReference type="OrthoDB" id="7474049at2759"/>
<keyword evidence="2" id="KW-0548">Nucleotidyltransferase</keyword>
<accession>A0A8X6PQF0</accession>
<sequence length="445" mass="50781">MYEFARTFGLDLITTTTTTTTRYPTNENHYATTIDFGISKGLTNSTVTVKNELSSDHDPLLFQINLQNFIPPQNNYHKFTNWLKFQNIVKEIIPGNPIINSKEEIEIHVKNFTETIRAAIDQSSVGKLITHSPTLLPEPIRNIIRNKNRLRKRWQETRDPNIKKSLYKQTKHINRILTQLKNDKFQNNLKEAKTEDNSLYKMVNSIKKKTHTSLPPLLGHRGLDQRATKELSSTDAIKLYSSALHDGRRVTDIIGYIKAVTITRIIPTNDGASLAYHSKLDEKHLPFHRSVGPTGLGPLLAAASALFTVDQVRIYHPRERDEGVVETDGLNGEGSRAEQVETEGSKSLALEETFKKEKWRGKRMMSKGLTQSCNNKERRHQSKRRPPGRLNWRKRSAPSSLVENIEVKRRPRESFDKNLMSSYHVVTPLLGDLSNTSIAVLRAYP</sequence>
<name>A0A8X6PQF0_NEPPI</name>
<keyword evidence="2" id="KW-0695">RNA-directed DNA polymerase</keyword>
<evidence type="ECO:0000313" key="3">
    <source>
        <dbReference type="Proteomes" id="UP000887013"/>
    </source>
</evidence>
<dbReference type="GO" id="GO:0003964">
    <property type="term" value="F:RNA-directed DNA polymerase activity"/>
    <property type="evidence" value="ECO:0007669"/>
    <property type="project" value="UniProtKB-KW"/>
</dbReference>
<keyword evidence="2" id="KW-0808">Transferase</keyword>
<feature type="region of interest" description="Disordered" evidence="1">
    <location>
        <begin position="323"/>
        <end position="345"/>
    </location>
</feature>
<evidence type="ECO:0000313" key="2">
    <source>
        <dbReference type="EMBL" id="GFT83445.1"/>
    </source>
</evidence>
<dbReference type="AlphaFoldDB" id="A0A8X6PQF0"/>
<dbReference type="EMBL" id="BMAW01023587">
    <property type="protein sequence ID" value="GFT83445.1"/>
    <property type="molecule type" value="Genomic_DNA"/>
</dbReference>
<reference evidence="2" key="1">
    <citation type="submission" date="2020-08" db="EMBL/GenBank/DDBJ databases">
        <title>Multicomponent nature underlies the extraordinary mechanical properties of spider dragline silk.</title>
        <authorList>
            <person name="Kono N."/>
            <person name="Nakamura H."/>
            <person name="Mori M."/>
            <person name="Yoshida Y."/>
            <person name="Ohtoshi R."/>
            <person name="Malay A.D."/>
            <person name="Moran D.A.P."/>
            <person name="Tomita M."/>
            <person name="Numata K."/>
            <person name="Arakawa K."/>
        </authorList>
    </citation>
    <scope>NUCLEOTIDE SEQUENCE</scope>
</reference>
<feature type="region of interest" description="Disordered" evidence="1">
    <location>
        <begin position="364"/>
        <end position="397"/>
    </location>
</feature>
<feature type="compositionally biased region" description="Basic residues" evidence="1">
    <location>
        <begin position="377"/>
        <end position="396"/>
    </location>
</feature>
<keyword evidence="3" id="KW-1185">Reference proteome</keyword>